<evidence type="ECO:0000256" key="7">
    <source>
        <dbReference type="ARBA" id="ARBA00023186"/>
    </source>
</evidence>
<keyword evidence="11" id="KW-0697">Rotamase</keyword>
<dbReference type="InterPro" id="IPR052029">
    <property type="entry name" value="PpiD_chaperone"/>
</dbReference>
<gene>
    <name evidence="14" type="ORF">JHT90_05115</name>
</gene>
<evidence type="ECO:0000313" key="15">
    <source>
        <dbReference type="Proteomes" id="UP000595278"/>
    </source>
</evidence>
<evidence type="ECO:0000256" key="6">
    <source>
        <dbReference type="ARBA" id="ARBA00023136"/>
    </source>
</evidence>
<evidence type="ECO:0000256" key="3">
    <source>
        <dbReference type="ARBA" id="ARBA00022519"/>
    </source>
</evidence>
<proteinExistence type="inferred from homology"/>
<keyword evidence="7" id="KW-0143">Chaperone</keyword>
<evidence type="ECO:0000313" key="14">
    <source>
        <dbReference type="EMBL" id="QQP86620.1"/>
    </source>
</evidence>
<evidence type="ECO:0000259" key="13">
    <source>
        <dbReference type="PROSITE" id="PS50198"/>
    </source>
</evidence>
<dbReference type="Gene3D" id="1.10.4030.10">
    <property type="entry name" value="Porin chaperone SurA, peptide-binding domain"/>
    <property type="match status" value="1"/>
</dbReference>
<dbReference type="EMBL" id="CP067393">
    <property type="protein sequence ID" value="QQP86620.1"/>
    <property type="molecule type" value="Genomic_DNA"/>
</dbReference>
<evidence type="ECO:0000256" key="11">
    <source>
        <dbReference type="PROSITE-ProRule" id="PRU00278"/>
    </source>
</evidence>
<dbReference type="AlphaFoldDB" id="A0A974NHD3"/>
<protein>
    <recommendedName>
        <fullName evidence="9">Periplasmic chaperone PpiD</fullName>
    </recommendedName>
    <alternativeName>
        <fullName evidence="10">Periplasmic folding chaperone</fullName>
    </alternativeName>
</protein>
<dbReference type="KEGG" id="eaz:JHT90_05115"/>
<evidence type="ECO:0000256" key="5">
    <source>
        <dbReference type="ARBA" id="ARBA00022989"/>
    </source>
</evidence>
<evidence type="ECO:0000256" key="10">
    <source>
        <dbReference type="ARBA" id="ARBA00042775"/>
    </source>
</evidence>
<dbReference type="SUPFAM" id="SSF54534">
    <property type="entry name" value="FKBP-like"/>
    <property type="match status" value="1"/>
</dbReference>
<accession>A0A974NHD3</accession>
<dbReference type="Proteomes" id="UP000595278">
    <property type="component" value="Chromosome"/>
</dbReference>
<dbReference type="PANTHER" id="PTHR47529:SF1">
    <property type="entry name" value="PERIPLASMIC CHAPERONE PPID"/>
    <property type="match status" value="1"/>
</dbReference>
<evidence type="ECO:0000256" key="12">
    <source>
        <dbReference type="SAM" id="Phobius"/>
    </source>
</evidence>
<reference evidence="14 15" key="1">
    <citation type="submission" date="2021-01" db="EMBL/GenBank/DDBJ databases">
        <title>Entomomonas sp. F2A isolated from a house cricket (Acheta domesticus).</title>
        <authorList>
            <person name="Spergser J."/>
            <person name="Busse H.-J."/>
        </authorList>
    </citation>
    <scope>NUCLEOTIDE SEQUENCE [LARGE SCALE GENOMIC DNA]</scope>
    <source>
        <strain evidence="14 15">F2A</strain>
    </source>
</reference>
<dbReference type="PANTHER" id="PTHR47529">
    <property type="entry name" value="PEPTIDYL-PROLYL CIS-TRANS ISOMERASE D"/>
    <property type="match status" value="1"/>
</dbReference>
<evidence type="ECO:0000256" key="9">
    <source>
        <dbReference type="ARBA" id="ARBA00040743"/>
    </source>
</evidence>
<evidence type="ECO:0000256" key="4">
    <source>
        <dbReference type="ARBA" id="ARBA00022692"/>
    </source>
</evidence>
<keyword evidence="11" id="KW-0413">Isomerase</keyword>
<evidence type="ECO:0000256" key="1">
    <source>
        <dbReference type="ARBA" id="ARBA00004382"/>
    </source>
</evidence>
<dbReference type="InterPro" id="IPR046357">
    <property type="entry name" value="PPIase_dom_sf"/>
</dbReference>
<sequence>MLQEIRDKSQGWIAKTIIGVIVLLLALTGFEAIFRAVSNDGEVASVNGEGIATAEFNDTYQQQRYILSANGQFDGTPEAVKELKKLVTDNLINYRILVQAATNAGFSYLPEAYIKHAIENNPLYQTNGQFDYSLFEQDIRSYGYGSDKQFVRDQLDRNLLSQLQSGIVDANFVTDDRTQYLASLLEQTRDFSYKELEANKVANISDEEIKNWYENHKDTLKTPEQVVLEYIELNRNSFLEQTTVSDKELNDLYAKKVVELNKAAVRQRIAHILIPITANQTAEQAKTKIDAIEAELKQGKDFAAVAKEQSQDTGTADKGGDLGFVTTEDLPDPEAFAPVLTTLTKVGDVSEPVLSRFGWHIIKLTDVQKASVPSFESLREQLAGELKQQKAYDAYLAEQRKLDAAAYENYDNLAQVAKDFNLTLKETKPFGRETGYDVITTNDKVIKAAFSDSLLKNEENSGIIEVTPNTSIIVHVKQHLQPSNMTLEQATPEIKVALQKEKTQLEGEQLVADLKAGKVAINDTWKTFKSVKQPLQLSAEEFQKLSLTPDILESLFAIPKPVEDKPSIYGTTLKNGNYAVIALSKVNEFVGNLSDEDKLQYQTLAANDSANKLWEEYRQYLKDNAEIKYFDNEE</sequence>
<dbReference type="InterPro" id="IPR023058">
    <property type="entry name" value="PPIase_PpiC_CS"/>
</dbReference>
<dbReference type="PROSITE" id="PS01096">
    <property type="entry name" value="PPIC_PPIASE_1"/>
    <property type="match status" value="1"/>
</dbReference>
<organism evidence="14 15">
    <name type="scientific">Entomomonas asaccharolytica</name>
    <dbReference type="NCBI Taxonomy" id="2785331"/>
    <lineage>
        <taxon>Bacteria</taxon>
        <taxon>Pseudomonadati</taxon>
        <taxon>Pseudomonadota</taxon>
        <taxon>Gammaproteobacteria</taxon>
        <taxon>Pseudomonadales</taxon>
        <taxon>Pseudomonadaceae</taxon>
        <taxon>Entomomonas</taxon>
    </lineage>
</organism>
<dbReference type="SUPFAM" id="SSF109998">
    <property type="entry name" value="Triger factor/SurA peptide-binding domain-like"/>
    <property type="match status" value="1"/>
</dbReference>
<comment type="subcellular location">
    <subcellularLocation>
        <location evidence="1">Cell inner membrane</location>
        <topology evidence="1">Single-pass type II membrane protein</topology>
        <orientation evidence="1">Periplasmic side</orientation>
    </subcellularLocation>
</comment>
<name>A0A974NHD3_9GAMM</name>
<keyword evidence="6 12" id="KW-0472">Membrane</keyword>
<keyword evidence="3" id="KW-0997">Cell inner membrane</keyword>
<dbReference type="InterPro" id="IPR027304">
    <property type="entry name" value="Trigger_fact/SurA_dom_sf"/>
</dbReference>
<evidence type="ECO:0000256" key="8">
    <source>
        <dbReference type="ARBA" id="ARBA00038408"/>
    </source>
</evidence>
<dbReference type="RefSeq" id="WP_201094863.1">
    <property type="nucleotide sequence ID" value="NZ_CP067393.1"/>
</dbReference>
<dbReference type="Gene3D" id="3.10.50.40">
    <property type="match status" value="1"/>
</dbReference>
<dbReference type="PROSITE" id="PS50198">
    <property type="entry name" value="PPIC_PPIASE_2"/>
    <property type="match status" value="1"/>
</dbReference>
<keyword evidence="5 12" id="KW-1133">Transmembrane helix</keyword>
<comment type="similarity">
    <text evidence="8">Belongs to the PpiD chaperone family.</text>
</comment>
<dbReference type="GO" id="GO:0003755">
    <property type="term" value="F:peptidyl-prolyl cis-trans isomerase activity"/>
    <property type="evidence" value="ECO:0007669"/>
    <property type="project" value="UniProtKB-KW"/>
</dbReference>
<evidence type="ECO:0000256" key="2">
    <source>
        <dbReference type="ARBA" id="ARBA00022475"/>
    </source>
</evidence>
<dbReference type="GO" id="GO:0005886">
    <property type="term" value="C:plasma membrane"/>
    <property type="evidence" value="ECO:0007669"/>
    <property type="project" value="UniProtKB-SubCell"/>
</dbReference>
<keyword evidence="2" id="KW-1003">Cell membrane</keyword>
<dbReference type="InterPro" id="IPR000297">
    <property type="entry name" value="PPIase_PpiC"/>
</dbReference>
<feature type="transmembrane region" description="Helical" evidence="12">
    <location>
        <begin position="12"/>
        <end position="30"/>
    </location>
</feature>
<keyword evidence="4 12" id="KW-0812">Transmembrane</keyword>
<keyword evidence="15" id="KW-1185">Reference proteome</keyword>
<dbReference type="Pfam" id="PF00639">
    <property type="entry name" value="Rotamase"/>
    <property type="match status" value="1"/>
</dbReference>
<dbReference type="Pfam" id="PF13624">
    <property type="entry name" value="SurA_N_3"/>
    <property type="match status" value="1"/>
</dbReference>
<feature type="domain" description="PpiC" evidence="13">
    <location>
        <begin position="264"/>
        <end position="366"/>
    </location>
</feature>